<name>A0A6F8XMK9_9ACTN</name>
<dbReference type="Proteomes" id="UP000502508">
    <property type="component" value="Chromosome"/>
</dbReference>
<evidence type="ECO:0000313" key="1">
    <source>
        <dbReference type="EMBL" id="BCB75045.1"/>
    </source>
</evidence>
<proteinExistence type="predicted"/>
<protein>
    <submittedName>
        <fullName evidence="1">Uncharacterized protein</fullName>
    </submittedName>
</protein>
<reference evidence="1 2" key="2">
    <citation type="submission" date="2020-03" db="EMBL/GenBank/DDBJ databases">
        <authorList>
            <person name="Ichikawa N."/>
            <person name="Kimura A."/>
            <person name="Kitahashi Y."/>
            <person name="Uohara A."/>
        </authorList>
    </citation>
    <scope>NUCLEOTIDE SEQUENCE [LARGE SCALE GENOMIC DNA]</scope>
    <source>
        <strain evidence="1 2">NBRC 107702</strain>
    </source>
</reference>
<reference evidence="1 2" key="1">
    <citation type="submission" date="2020-03" db="EMBL/GenBank/DDBJ databases">
        <title>Whole genome shotgun sequence of Phytohabitans flavus NBRC 107702.</title>
        <authorList>
            <person name="Komaki H."/>
            <person name="Tamura T."/>
        </authorList>
    </citation>
    <scope>NUCLEOTIDE SEQUENCE [LARGE SCALE GENOMIC DNA]</scope>
    <source>
        <strain evidence="1 2">NBRC 107702</strain>
    </source>
</reference>
<accession>A0A6F8XMK9</accession>
<dbReference type="AlphaFoldDB" id="A0A6F8XMK9"/>
<keyword evidence="2" id="KW-1185">Reference proteome</keyword>
<dbReference type="EMBL" id="AP022870">
    <property type="protein sequence ID" value="BCB75045.1"/>
    <property type="molecule type" value="Genomic_DNA"/>
</dbReference>
<evidence type="ECO:0000313" key="2">
    <source>
        <dbReference type="Proteomes" id="UP000502508"/>
    </source>
</evidence>
<gene>
    <name evidence="1" type="ORF">Pflav_014550</name>
</gene>
<dbReference type="KEGG" id="pfla:Pflav_014550"/>
<sequence length="114" mass="13023">MHVRVLLRVVLVCDAVVVQIVEHSVIGTRSSVLRLRRPGTELQFVVFPMFHVASPRFYAEVSERLRRCDLLVVEGSPAAQRWAGPSRPPIGSSRPTSALAWWRTTFRTVRWVCR</sequence>
<organism evidence="1 2">
    <name type="scientific">Phytohabitans flavus</name>
    <dbReference type="NCBI Taxonomy" id="1076124"/>
    <lineage>
        <taxon>Bacteria</taxon>
        <taxon>Bacillati</taxon>
        <taxon>Actinomycetota</taxon>
        <taxon>Actinomycetes</taxon>
        <taxon>Micromonosporales</taxon>
        <taxon>Micromonosporaceae</taxon>
    </lineage>
</organism>